<dbReference type="Gene3D" id="3.90.180.10">
    <property type="entry name" value="Medium-chain alcohol dehydrogenases, catalytic domain"/>
    <property type="match status" value="1"/>
</dbReference>
<accession>A0AA38FFM9</accession>
<evidence type="ECO:0008006" key="14">
    <source>
        <dbReference type="Google" id="ProtNLM"/>
    </source>
</evidence>
<dbReference type="FunFam" id="3.90.180.10:FF:000067">
    <property type="entry name" value="alcohol dehydrogenase 1-like isoform X1"/>
    <property type="match status" value="1"/>
</dbReference>
<keyword evidence="4 7" id="KW-0862">Zinc</keyword>
<dbReference type="Pfam" id="PF08240">
    <property type="entry name" value="ADH_N"/>
    <property type="match status" value="1"/>
</dbReference>
<feature type="domain" description="Alcohol dehydrogenase-like N-terminal" evidence="9">
    <location>
        <begin position="34"/>
        <end position="162"/>
    </location>
</feature>
<evidence type="ECO:0000259" key="9">
    <source>
        <dbReference type="Pfam" id="PF08240"/>
    </source>
</evidence>
<dbReference type="Gene3D" id="3.30.420.10">
    <property type="entry name" value="Ribonuclease H-like superfamily/Ribonuclease H"/>
    <property type="match status" value="1"/>
</dbReference>
<dbReference type="InterPro" id="IPR013149">
    <property type="entry name" value="ADH-like_C"/>
</dbReference>
<evidence type="ECO:0000256" key="1">
    <source>
        <dbReference type="ARBA" id="ARBA00001947"/>
    </source>
</evidence>
<dbReference type="OMA" id="LPMTHIG"/>
<dbReference type="InterPro" id="IPR002328">
    <property type="entry name" value="ADH_Zn_CS"/>
</dbReference>
<dbReference type="SUPFAM" id="SSF53098">
    <property type="entry name" value="Ribonuclease H-like"/>
    <property type="match status" value="1"/>
</dbReference>
<evidence type="ECO:0000256" key="5">
    <source>
        <dbReference type="ARBA" id="ARBA00023002"/>
    </source>
</evidence>
<dbReference type="InterPro" id="IPR013154">
    <property type="entry name" value="ADH-like_N"/>
</dbReference>
<dbReference type="InterPro" id="IPR036291">
    <property type="entry name" value="NAD(P)-bd_dom_sf"/>
</dbReference>
<dbReference type="Gene3D" id="3.40.50.720">
    <property type="entry name" value="NAD(P)-binding Rossmann-like Domain"/>
    <property type="match status" value="1"/>
</dbReference>
<dbReference type="GO" id="GO:0005829">
    <property type="term" value="C:cytosol"/>
    <property type="evidence" value="ECO:0007669"/>
    <property type="project" value="TreeGrafter"/>
</dbReference>
<dbReference type="Pfam" id="PF00107">
    <property type="entry name" value="ADH_zinc_N"/>
    <property type="match status" value="1"/>
</dbReference>
<protein>
    <recommendedName>
        <fullName evidence="14">Alcohol dehydrogenase</fullName>
    </recommendedName>
</protein>
<dbReference type="GO" id="GO:0051903">
    <property type="term" value="F:S-(hydroxymethyl)glutathione dehydrogenase [NAD(P)+] activity"/>
    <property type="evidence" value="ECO:0007669"/>
    <property type="project" value="TreeGrafter"/>
</dbReference>
<evidence type="ECO:0000256" key="7">
    <source>
        <dbReference type="RuleBase" id="RU361277"/>
    </source>
</evidence>
<dbReference type="FunFam" id="3.40.50.720:FF:000003">
    <property type="entry name" value="S-(hydroxymethyl)glutathione dehydrogenase"/>
    <property type="match status" value="1"/>
</dbReference>
<reference evidence="12 13" key="1">
    <citation type="journal article" date="2021" name="Nat. Plants">
        <title>The Taxus genome provides insights into paclitaxel biosynthesis.</title>
        <authorList>
            <person name="Xiong X."/>
            <person name="Gou J."/>
            <person name="Liao Q."/>
            <person name="Li Y."/>
            <person name="Zhou Q."/>
            <person name="Bi G."/>
            <person name="Li C."/>
            <person name="Du R."/>
            <person name="Wang X."/>
            <person name="Sun T."/>
            <person name="Guo L."/>
            <person name="Liang H."/>
            <person name="Lu P."/>
            <person name="Wu Y."/>
            <person name="Zhang Z."/>
            <person name="Ro D.K."/>
            <person name="Shang Y."/>
            <person name="Huang S."/>
            <person name="Yan J."/>
        </authorList>
    </citation>
    <scope>NUCLEOTIDE SEQUENCE [LARGE SCALE GENOMIC DNA]</scope>
    <source>
        <strain evidence="12">Ta-2019</strain>
    </source>
</reference>
<dbReference type="Pfam" id="PF22936">
    <property type="entry name" value="Pol_BBD"/>
    <property type="match status" value="1"/>
</dbReference>
<organism evidence="12 13">
    <name type="scientific">Taxus chinensis</name>
    <name type="common">Chinese yew</name>
    <name type="synonym">Taxus wallichiana var. chinensis</name>
    <dbReference type="NCBI Taxonomy" id="29808"/>
    <lineage>
        <taxon>Eukaryota</taxon>
        <taxon>Viridiplantae</taxon>
        <taxon>Streptophyta</taxon>
        <taxon>Embryophyta</taxon>
        <taxon>Tracheophyta</taxon>
        <taxon>Spermatophyta</taxon>
        <taxon>Pinopsida</taxon>
        <taxon>Pinidae</taxon>
        <taxon>Conifers II</taxon>
        <taxon>Cupressales</taxon>
        <taxon>Taxaceae</taxon>
        <taxon>Taxus</taxon>
    </lineage>
</organism>
<dbReference type="InterPro" id="IPR025724">
    <property type="entry name" value="GAG-pre-integrase_dom"/>
</dbReference>
<dbReference type="PANTHER" id="PTHR43880">
    <property type="entry name" value="ALCOHOL DEHYDROGENASE"/>
    <property type="match status" value="1"/>
</dbReference>
<dbReference type="AlphaFoldDB" id="A0AA38FFM9"/>
<dbReference type="GO" id="GO:0008270">
    <property type="term" value="F:zinc ion binding"/>
    <property type="evidence" value="ECO:0007669"/>
    <property type="project" value="InterPro"/>
</dbReference>
<feature type="domain" description="GAG-pre-integrase" evidence="10">
    <location>
        <begin position="495"/>
        <end position="561"/>
    </location>
</feature>
<evidence type="ECO:0000259" key="8">
    <source>
        <dbReference type="Pfam" id="PF00107"/>
    </source>
</evidence>
<evidence type="ECO:0000259" key="10">
    <source>
        <dbReference type="Pfam" id="PF13976"/>
    </source>
</evidence>
<dbReference type="Pfam" id="PF13976">
    <property type="entry name" value="gag_pre-integrs"/>
    <property type="match status" value="1"/>
</dbReference>
<dbReference type="EMBL" id="JAHRHJ020000010">
    <property type="protein sequence ID" value="KAH9299486.1"/>
    <property type="molecule type" value="Genomic_DNA"/>
</dbReference>
<dbReference type="GO" id="GO:0046294">
    <property type="term" value="P:formaldehyde catabolic process"/>
    <property type="evidence" value="ECO:0007669"/>
    <property type="project" value="TreeGrafter"/>
</dbReference>
<comment type="cofactor">
    <cofactor evidence="1 7">
        <name>Zn(2+)</name>
        <dbReference type="ChEBI" id="CHEBI:29105"/>
    </cofactor>
</comment>
<comment type="subunit">
    <text evidence="2">Homodimer.</text>
</comment>
<dbReference type="PANTHER" id="PTHR43880:SF10">
    <property type="entry name" value="ALCOHOL DEHYDROGENASE-LIKE 2"/>
    <property type="match status" value="1"/>
</dbReference>
<gene>
    <name evidence="12" type="ORF">KI387_031168</name>
</gene>
<dbReference type="Proteomes" id="UP000824469">
    <property type="component" value="Unassembled WGS sequence"/>
</dbReference>
<sequence length="645" mass="72234">MAAVCVFDEAAVCWAPGEPLLIEEIQVAPPQSLEVRIKIICTTLCHTDLTFWKNKEDNTQYPRIYGHESVGRVESVGESVKGIEEGDFVIPVFMGNCTECVYCKSTKSNMCVNDLPMTHIGVMKSDNATRFSINGNPIYHFLRISSFSEYTVVESDHVVKINPLAPPDKACLLSCGVTTGLGGAWKVANVEKGSTVAVFGLGTVGLAVAEGARIRGASRIIGVDVKPQKFEIGRKFGVTDFVNPKDHEIPVHQVIKEMTGSGVDYSFDCTGIKSVTVEAFKSTCYGWGSTVILGVEMTEIPINSVDLVLGKSIRGSLFGGMKAKSDLPPLVDMYMKKKNSNLQRKLKQQEYIAEHEDDLDEGNHMYSAQFDEETKSTQDIWYVDSGATRHMTERKDWFYTLRDSPNKNHVSLGDDSSYSIKGIGNISLPLRKHDCKITDVLYVPELTKNFLSVSQLLDHNLKLDFDSNNGEKVCLIRDKSRGSKIVARASNVGRMFQLDFSHKDDQALVAKDTQSTELWHRRYGHISFGYLQTLQKGNMVKGLPTLKHNTDKCHNCLVGKQHRVPFQKNTYRAKGKLDLVHTNLCGPMQPSHSGCQYFMLYVDDYSKKMWIYCLRNKSQAFETFQKFKALVKNEVGRKIKTLCSD</sequence>
<evidence type="ECO:0000259" key="11">
    <source>
        <dbReference type="Pfam" id="PF22936"/>
    </source>
</evidence>
<evidence type="ECO:0000256" key="3">
    <source>
        <dbReference type="ARBA" id="ARBA00022723"/>
    </source>
</evidence>
<dbReference type="SUPFAM" id="SSF50129">
    <property type="entry name" value="GroES-like"/>
    <property type="match status" value="1"/>
</dbReference>
<dbReference type="GO" id="GO:0003676">
    <property type="term" value="F:nucleic acid binding"/>
    <property type="evidence" value="ECO:0007669"/>
    <property type="project" value="InterPro"/>
</dbReference>
<feature type="domain" description="Alcohol dehydrogenase-like C-terminal" evidence="8">
    <location>
        <begin position="204"/>
        <end position="333"/>
    </location>
</feature>
<name>A0AA38FFM9_TAXCH</name>
<evidence type="ECO:0000313" key="13">
    <source>
        <dbReference type="Proteomes" id="UP000824469"/>
    </source>
</evidence>
<dbReference type="InterPro" id="IPR011032">
    <property type="entry name" value="GroES-like_sf"/>
</dbReference>
<keyword evidence="5" id="KW-0560">Oxidoreductase</keyword>
<comment type="similarity">
    <text evidence="6">Belongs to the zinc-containing alcohol dehydrogenase family. Class-IV subfamily.</text>
</comment>
<keyword evidence="13" id="KW-1185">Reference proteome</keyword>
<evidence type="ECO:0000256" key="6">
    <source>
        <dbReference type="ARBA" id="ARBA00060764"/>
    </source>
</evidence>
<dbReference type="SUPFAM" id="SSF51735">
    <property type="entry name" value="NAD(P)-binding Rossmann-fold domains"/>
    <property type="match status" value="1"/>
</dbReference>
<evidence type="ECO:0000313" key="12">
    <source>
        <dbReference type="EMBL" id="KAH9299486.1"/>
    </source>
</evidence>
<dbReference type="InterPro" id="IPR012337">
    <property type="entry name" value="RNaseH-like_sf"/>
</dbReference>
<dbReference type="InterPro" id="IPR054722">
    <property type="entry name" value="PolX-like_BBD"/>
</dbReference>
<comment type="caution">
    <text evidence="12">The sequence shown here is derived from an EMBL/GenBank/DDBJ whole genome shotgun (WGS) entry which is preliminary data.</text>
</comment>
<proteinExistence type="inferred from homology"/>
<evidence type="ECO:0000256" key="2">
    <source>
        <dbReference type="ARBA" id="ARBA00011738"/>
    </source>
</evidence>
<keyword evidence="3 7" id="KW-0479">Metal-binding</keyword>
<dbReference type="PROSITE" id="PS00059">
    <property type="entry name" value="ADH_ZINC"/>
    <property type="match status" value="1"/>
</dbReference>
<evidence type="ECO:0000256" key="4">
    <source>
        <dbReference type="ARBA" id="ARBA00022833"/>
    </source>
</evidence>
<feature type="domain" description="Retrovirus-related Pol polyprotein from transposon TNT 1-94-like beta-barrel" evidence="11">
    <location>
        <begin position="381"/>
        <end position="460"/>
    </location>
</feature>
<dbReference type="InterPro" id="IPR036397">
    <property type="entry name" value="RNaseH_sf"/>
</dbReference>